<dbReference type="InterPro" id="IPR036900">
    <property type="entry name" value="A-D-PHexomutase_C_sf"/>
</dbReference>
<name>A0A5J4KWJ8_9ZZZZ</name>
<dbReference type="GO" id="GO:0004615">
    <property type="term" value="F:phosphomannomutase activity"/>
    <property type="evidence" value="ECO:0007669"/>
    <property type="project" value="TreeGrafter"/>
</dbReference>
<dbReference type="SUPFAM" id="SSF55957">
    <property type="entry name" value="Phosphoglucomutase, C-terminal domain"/>
    <property type="match status" value="1"/>
</dbReference>
<feature type="domain" description="Alpha-D-phosphohexomutase C-terminal" evidence="9">
    <location>
        <begin position="380"/>
        <end position="449"/>
    </location>
</feature>
<evidence type="ECO:0000256" key="6">
    <source>
        <dbReference type="ARBA" id="ARBA00023235"/>
    </source>
</evidence>
<dbReference type="Pfam" id="PF00408">
    <property type="entry name" value="PGM_PMM_IV"/>
    <property type="match status" value="1"/>
</dbReference>
<comment type="caution">
    <text evidence="13">The sequence shown here is derived from an EMBL/GenBank/DDBJ whole genome shotgun (WGS) entry which is preliminary data.</text>
</comment>
<dbReference type="PANTHER" id="PTHR42946">
    <property type="entry name" value="PHOSPHOHEXOSE MUTASE"/>
    <property type="match status" value="1"/>
</dbReference>
<dbReference type="FunFam" id="3.30.310.50:FF:000001">
    <property type="entry name" value="Phosphoglucosamine mutase"/>
    <property type="match status" value="1"/>
</dbReference>
<dbReference type="PANTHER" id="PTHR42946:SF1">
    <property type="entry name" value="PHOSPHOGLUCOMUTASE (ALPHA-D-GLUCOSE-1,6-BISPHOSPHATE-DEPENDENT)"/>
    <property type="match status" value="1"/>
</dbReference>
<dbReference type="PRINTS" id="PR00509">
    <property type="entry name" value="PGMPMM"/>
</dbReference>
<feature type="domain" description="Alpha-D-phosphohexomutase alpha/beta/alpha" evidence="11">
    <location>
        <begin position="162"/>
        <end position="259"/>
    </location>
</feature>
<dbReference type="Gene3D" id="3.30.310.50">
    <property type="entry name" value="Alpha-D-phosphohexomutase, C-terminal domain"/>
    <property type="match status" value="1"/>
</dbReference>
<evidence type="ECO:0000256" key="4">
    <source>
        <dbReference type="ARBA" id="ARBA00022723"/>
    </source>
</evidence>
<organism evidence="13">
    <name type="scientific">hot springs metagenome</name>
    <dbReference type="NCBI Taxonomy" id="433727"/>
    <lineage>
        <taxon>unclassified sequences</taxon>
        <taxon>metagenomes</taxon>
        <taxon>ecological metagenomes</taxon>
    </lineage>
</organism>
<dbReference type="FunFam" id="3.40.120.10:FF:000001">
    <property type="entry name" value="Phosphoglucosamine mutase"/>
    <property type="match status" value="1"/>
</dbReference>
<dbReference type="InterPro" id="IPR050060">
    <property type="entry name" value="Phosphoglucosamine_mutase"/>
</dbReference>
<evidence type="ECO:0000256" key="7">
    <source>
        <dbReference type="ARBA" id="ARBA00066330"/>
    </source>
</evidence>
<evidence type="ECO:0000256" key="1">
    <source>
        <dbReference type="ARBA" id="ARBA00001946"/>
    </source>
</evidence>
<evidence type="ECO:0000259" key="9">
    <source>
        <dbReference type="Pfam" id="PF00408"/>
    </source>
</evidence>
<dbReference type="GO" id="GO:0008966">
    <property type="term" value="F:phosphoglucosamine mutase activity"/>
    <property type="evidence" value="ECO:0007669"/>
    <property type="project" value="UniProtKB-EC"/>
</dbReference>
<comment type="similarity">
    <text evidence="2">Belongs to the phosphohexose mutase family.</text>
</comment>
<dbReference type="PROSITE" id="PS00710">
    <property type="entry name" value="PGM_PMM"/>
    <property type="match status" value="1"/>
</dbReference>
<dbReference type="InterPro" id="IPR005844">
    <property type="entry name" value="A-D-PHexomutase_a/b/a-I"/>
</dbReference>
<dbReference type="NCBIfam" id="TIGR01455">
    <property type="entry name" value="glmM"/>
    <property type="match status" value="1"/>
</dbReference>
<reference evidence="13" key="1">
    <citation type="submission" date="2019-10" db="EMBL/GenBank/DDBJ databases">
        <title>Metagenomic sequencing of thiosulfate-disproportionating enrichment culture.</title>
        <authorList>
            <person name="Umezawa K."/>
            <person name="Kojima H."/>
            <person name="Fukui M."/>
        </authorList>
    </citation>
    <scope>NUCLEOTIDE SEQUENCE</scope>
    <source>
        <strain evidence="13">45J</strain>
    </source>
</reference>
<dbReference type="GO" id="GO:0006048">
    <property type="term" value="P:UDP-N-acetylglucosamine biosynthetic process"/>
    <property type="evidence" value="ECO:0007669"/>
    <property type="project" value="TreeGrafter"/>
</dbReference>
<feature type="domain" description="Alpha-D-phosphohexomutase alpha/beta/alpha" evidence="10">
    <location>
        <begin position="6"/>
        <end position="140"/>
    </location>
</feature>
<dbReference type="InterPro" id="IPR016055">
    <property type="entry name" value="A-D-PHexomutase_a/b/a-I/II/III"/>
</dbReference>
<dbReference type="Pfam" id="PF02880">
    <property type="entry name" value="PGM_PMM_III"/>
    <property type="match status" value="1"/>
</dbReference>
<gene>
    <name evidence="13" type="ORF">A45J_1362</name>
</gene>
<dbReference type="GO" id="GO:0005829">
    <property type="term" value="C:cytosol"/>
    <property type="evidence" value="ECO:0007669"/>
    <property type="project" value="TreeGrafter"/>
</dbReference>
<dbReference type="EC" id="5.4.2.10" evidence="7"/>
<dbReference type="Gene3D" id="3.40.120.10">
    <property type="entry name" value="Alpha-D-Glucose-1,6-Bisphosphate, subunit A, domain 3"/>
    <property type="match status" value="3"/>
</dbReference>
<dbReference type="NCBIfam" id="NF008139">
    <property type="entry name" value="PRK10887.1"/>
    <property type="match status" value="1"/>
</dbReference>
<evidence type="ECO:0000259" key="11">
    <source>
        <dbReference type="Pfam" id="PF02879"/>
    </source>
</evidence>
<dbReference type="AlphaFoldDB" id="A0A5J4KWJ8"/>
<keyword evidence="3" id="KW-0597">Phosphoprotein</keyword>
<evidence type="ECO:0000256" key="8">
    <source>
        <dbReference type="ARBA" id="ARBA00068193"/>
    </source>
</evidence>
<dbReference type="HAMAP" id="MF_01554_B">
    <property type="entry name" value="GlmM_B"/>
    <property type="match status" value="1"/>
</dbReference>
<evidence type="ECO:0000256" key="3">
    <source>
        <dbReference type="ARBA" id="ARBA00022553"/>
    </source>
</evidence>
<dbReference type="SUPFAM" id="SSF53738">
    <property type="entry name" value="Phosphoglucomutase, first 3 domains"/>
    <property type="match status" value="3"/>
</dbReference>
<evidence type="ECO:0000256" key="2">
    <source>
        <dbReference type="ARBA" id="ARBA00010231"/>
    </source>
</evidence>
<keyword evidence="4" id="KW-0479">Metal-binding</keyword>
<accession>A0A5J4KWJ8</accession>
<dbReference type="EMBL" id="BLAB01000001">
    <property type="protein sequence ID" value="GER93614.1"/>
    <property type="molecule type" value="Genomic_DNA"/>
</dbReference>
<keyword evidence="6" id="KW-0413">Isomerase</keyword>
<evidence type="ECO:0000256" key="5">
    <source>
        <dbReference type="ARBA" id="ARBA00022842"/>
    </source>
</evidence>
<dbReference type="InterPro" id="IPR016066">
    <property type="entry name" value="A-D-PHexomutase_CS"/>
</dbReference>
<comment type="cofactor">
    <cofactor evidence="1">
        <name>Mg(2+)</name>
        <dbReference type="ChEBI" id="CHEBI:18420"/>
    </cofactor>
</comment>
<dbReference type="CDD" id="cd05802">
    <property type="entry name" value="GlmM"/>
    <property type="match status" value="1"/>
</dbReference>
<dbReference type="Pfam" id="PF02879">
    <property type="entry name" value="PGM_PMM_II"/>
    <property type="match status" value="1"/>
</dbReference>
<dbReference type="GO" id="GO:0000287">
    <property type="term" value="F:magnesium ion binding"/>
    <property type="evidence" value="ECO:0007669"/>
    <property type="project" value="InterPro"/>
</dbReference>
<proteinExistence type="inferred from homology"/>
<dbReference type="InterPro" id="IPR006352">
    <property type="entry name" value="GlmM_bact"/>
</dbReference>
<evidence type="ECO:0000259" key="10">
    <source>
        <dbReference type="Pfam" id="PF02878"/>
    </source>
</evidence>
<dbReference type="GO" id="GO:0009252">
    <property type="term" value="P:peptidoglycan biosynthetic process"/>
    <property type="evidence" value="ECO:0007669"/>
    <property type="project" value="TreeGrafter"/>
</dbReference>
<dbReference type="InterPro" id="IPR005845">
    <property type="entry name" value="A-D-PHexomutase_a/b/a-II"/>
</dbReference>
<dbReference type="Pfam" id="PF02878">
    <property type="entry name" value="PGM_PMM_I"/>
    <property type="match status" value="1"/>
</dbReference>
<dbReference type="InterPro" id="IPR005843">
    <property type="entry name" value="A-D-PHexomutase_C"/>
</dbReference>
<dbReference type="GO" id="GO:0005975">
    <property type="term" value="P:carbohydrate metabolic process"/>
    <property type="evidence" value="ECO:0007669"/>
    <property type="project" value="InterPro"/>
</dbReference>
<evidence type="ECO:0000259" key="12">
    <source>
        <dbReference type="Pfam" id="PF02880"/>
    </source>
</evidence>
<dbReference type="InterPro" id="IPR005846">
    <property type="entry name" value="A-D-PHexomutase_a/b/a-III"/>
</dbReference>
<feature type="domain" description="Alpha-D-phosphohexomutase alpha/beta/alpha" evidence="12">
    <location>
        <begin position="263"/>
        <end position="372"/>
    </location>
</feature>
<dbReference type="FunFam" id="3.40.120.10:FF:000002">
    <property type="entry name" value="Phosphoglucosamine mutase"/>
    <property type="match status" value="1"/>
</dbReference>
<dbReference type="InterPro" id="IPR005841">
    <property type="entry name" value="Alpha-D-phosphohexomutase_SF"/>
</dbReference>
<sequence>MSHGIRLFGTDGIRGRVNKSPMTPENVLRIGMAVASVLKDDHGRNMVLIGKDTRLSGYMIESALTSGICSMGMNVTLVGPIPTPGIAFLTRTLRLDAGIVISASHNPFGDNGIKIFSSAGFKLSGDIEGKIEQLVADEDFPAKRPTNEKVGKAYRLDDAVGRYIEYIKSTIPREIDLEGLRVVVDTANGAAYKVTPILLRELGAEVISINDRPDGININDNCGSLHIDCLVDAVKKNNAHIGIAHDGDADRTLFVDEKGNAVDGDMILGMWAPEMKKEGKLKGNGVVATVMTNLGIERYLSLKGIKLIRTKVGDRYVVEEMKKGGYNFGGEQSGHIIFFDYNTTGDGPVTALQVLYLMRKKNRLISELTSDIELYPQVLLNVHVSGERVKGKDIKESPEITKVIEHATRKLGDKGRILVRPSGTEPKIRVMVEAEDGKMAKEVAEDIAEVIQNSVRGF</sequence>
<keyword evidence="5" id="KW-0460">Magnesium</keyword>
<evidence type="ECO:0000313" key="13">
    <source>
        <dbReference type="EMBL" id="GER93614.1"/>
    </source>
</evidence>
<protein>
    <recommendedName>
        <fullName evidence="8">Phosphoglucosamine mutase</fullName>
        <ecNumber evidence="7">5.4.2.10</ecNumber>
    </recommendedName>
</protein>